<dbReference type="EMBL" id="BPLR01006649">
    <property type="protein sequence ID" value="GIY11463.1"/>
    <property type="molecule type" value="Genomic_DNA"/>
</dbReference>
<proteinExistence type="predicted"/>
<gene>
    <name evidence="1" type="ORF">CEXT_687891</name>
</gene>
<organism evidence="1 2">
    <name type="scientific">Caerostris extrusa</name>
    <name type="common">Bark spider</name>
    <name type="synonym">Caerostris bankana</name>
    <dbReference type="NCBI Taxonomy" id="172846"/>
    <lineage>
        <taxon>Eukaryota</taxon>
        <taxon>Metazoa</taxon>
        <taxon>Ecdysozoa</taxon>
        <taxon>Arthropoda</taxon>
        <taxon>Chelicerata</taxon>
        <taxon>Arachnida</taxon>
        <taxon>Araneae</taxon>
        <taxon>Araneomorphae</taxon>
        <taxon>Entelegynae</taxon>
        <taxon>Araneoidea</taxon>
        <taxon>Araneidae</taxon>
        <taxon>Caerostris</taxon>
    </lineage>
</organism>
<sequence length="111" mass="12784">MNLWGNAAKTLHRRRSTFESKQAYNASPEENCLPVIPANLRTADSEEVVRLCEVVTRAVLSQASCTSMNIPEQIVSFMCFTKYVRTRLSYKKNFPSWYLPTFFIKIISLVE</sequence>
<dbReference type="Proteomes" id="UP001054945">
    <property type="component" value="Unassembled WGS sequence"/>
</dbReference>
<protein>
    <submittedName>
        <fullName evidence="1">Uncharacterized protein</fullName>
    </submittedName>
</protein>
<name>A0AAV4QUU7_CAEEX</name>
<comment type="caution">
    <text evidence="1">The sequence shown here is derived from an EMBL/GenBank/DDBJ whole genome shotgun (WGS) entry which is preliminary data.</text>
</comment>
<accession>A0AAV4QUU7</accession>
<reference evidence="1 2" key="1">
    <citation type="submission" date="2021-06" db="EMBL/GenBank/DDBJ databases">
        <title>Caerostris extrusa draft genome.</title>
        <authorList>
            <person name="Kono N."/>
            <person name="Arakawa K."/>
        </authorList>
    </citation>
    <scope>NUCLEOTIDE SEQUENCE [LARGE SCALE GENOMIC DNA]</scope>
</reference>
<evidence type="ECO:0000313" key="2">
    <source>
        <dbReference type="Proteomes" id="UP001054945"/>
    </source>
</evidence>
<evidence type="ECO:0000313" key="1">
    <source>
        <dbReference type="EMBL" id="GIY11463.1"/>
    </source>
</evidence>
<keyword evidence="2" id="KW-1185">Reference proteome</keyword>
<dbReference type="AlphaFoldDB" id="A0AAV4QUU7"/>